<dbReference type="AlphaFoldDB" id="A0A0S4JPI7"/>
<organism evidence="2 3">
    <name type="scientific">Bodo saltans</name>
    <name type="common">Flagellated protozoan</name>
    <dbReference type="NCBI Taxonomy" id="75058"/>
    <lineage>
        <taxon>Eukaryota</taxon>
        <taxon>Discoba</taxon>
        <taxon>Euglenozoa</taxon>
        <taxon>Kinetoplastea</taxon>
        <taxon>Metakinetoplastina</taxon>
        <taxon>Eubodonida</taxon>
        <taxon>Bodonidae</taxon>
        <taxon>Bodo</taxon>
    </lineage>
</organism>
<dbReference type="VEuPathDB" id="TriTrypDB:BSAL_37150"/>
<evidence type="ECO:0000313" key="3">
    <source>
        <dbReference type="Proteomes" id="UP000051952"/>
    </source>
</evidence>
<proteinExistence type="predicted"/>
<feature type="compositionally biased region" description="Low complexity" evidence="1">
    <location>
        <begin position="516"/>
        <end position="526"/>
    </location>
</feature>
<dbReference type="EMBL" id="CYKH01002041">
    <property type="protein sequence ID" value="CUG92410.1"/>
    <property type="molecule type" value="Genomic_DNA"/>
</dbReference>
<gene>
    <name evidence="2" type="ORF">BSAL_37150</name>
</gene>
<name>A0A0S4JPI7_BODSA</name>
<dbReference type="Proteomes" id="UP000051952">
    <property type="component" value="Unassembled WGS sequence"/>
</dbReference>
<feature type="region of interest" description="Disordered" evidence="1">
    <location>
        <begin position="1"/>
        <end position="36"/>
    </location>
</feature>
<sequence>MFSVRPSSAAFSDSDDDDENSKSAAPSLPPGVVAPPPHGAYESRLWSRMNEVLPDKSSVMAVRGVDFGSHRYQLLHHEIDDIVRTKGRMNHTELVCLEDPTSREETPMSSPRTTTGEANGVGGGAAKKVSPTHASAKRVLHPRKQRYLAMKTVAYEAYTPNIYKSNGKAVNDSANFASFRFSFITLFFVGVACGKFKRLLRRRTLAEQQERYGEMLTKSVAARLEHINKPEAKGYSIRSARDLVQRTTREGTAKFNLAIKNSNEMARRVRLNPRAALTARNNAADSSSVDALQQSLPIVTPGTTIRLGDFLVNNNNLNLPFITATTGIHGRNGSLEESATGFGAAPVGGGGGGDGGIVPVLDISASQIMGSPFNVTNNNRSGGQRPGFLSHQQSPRPVRGASTATALENSPRFGSFYQNEAPSLASTARVIPAFELFSDANVFVTNLQWEEMEYVPLSERSKKTLVLQRQVRESDLQKFTQTIVPASSKRIQESSTSAAKKPPSDGPAVADSPNKNSARNGASGSESSGGGPTDQSRQHQLGLVSSHTSFSRHKDAPPAPAQDLTQAQKTAMLQLLALQQANLDINLKGAAVYEPGKKSMARSDNSVSGIRATRSIARPDPSVPFNFYSWRSKQNRALFHHLCQEHRELMLETAAAVAGGMTSAGSGGGTQPQPPPPPPGNGFEFNMSANAAFSGESPGDPQLTPREPNGGGLSQKELQALRERVRRRAEEVEFNDRDSASTTYGAFLVHKNVEHADFLKRSMAEVERLLATKEALSRVPKRAQLLESIDHQHESGIFLAERFLESVAKLDDGIRQNLKNSIIEENAVYNRGWILTLRGRLQMSFGGEIPKELMRVMALAEQTAARCSHRDLTLKDLEDGVVAELTETEALSPAAQFGLERLLPAFSSTEKVKEQPNSQAADPILAQLSMPIPGIDARGQPTVTCAPPAPPPITPRDILRQMFAKIQIPFVLLSEEDEKEHKELFGLSVADKTRYTNWKELRSIGKLNTVMEPHFEKLALAALNSVEARHTAMRMEHKKMLEQMGKAEENALLKAASLERRNTKRLSIAVGLGNGLDGDAPLSGRRHSSNVVMYPMPLGMDSISPTMERARAVRRESLANSSDTTTTTAASPLSAASPRKGSVAPLRSNQGSGSNFFTAATVGKSEVPKLPVLPSPTIPSLDRRSSRVVTMMPHPPPPQQSSATFGGKGDSPSKRTGSHPRPFFTPTGVTSPPNAVVAEPVGAA</sequence>
<feature type="region of interest" description="Disordered" evidence="1">
    <location>
        <begin position="483"/>
        <end position="539"/>
    </location>
</feature>
<feature type="compositionally biased region" description="Low complexity" evidence="1">
    <location>
        <begin position="1118"/>
        <end position="1138"/>
    </location>
</feature>
<protein>
    <submittedName>
        <fullName evidence="2">Uncharacterized protein</fullName>
    </submittedName>
</protein>
<feature type="region of interest" description="Disordered" evidence="1">
    <location>
        <begin position="660"/>
        <end position="715"/>
    </location>
</feature>
<feature type="region of interest" description="Disordered" evidence="1">
    <location>
        <begin position="1114"/>
        <end position="1153"/>
    </location>
</feature>
<feature type="compositionally biased region" description="Pro residues" evidence="1">
    <location>
        <begin position="27"/>
        <end position="36"/>
    </location>
</feature>
<evidence type="ECO:0000313" key="2">
    <source>
        <dbReference type="EMBL" id="CUG92410.1"/>
    </source>
</evidence>
<feature type="region of interest" description="Disordered" evidence="1">
    <location>
        <begin position="100"/>
        <end position="137"/>
    </location>
</feature>
<feature type="region of interest" description="Disordered" evidence="1">
    <location>
        <begin position="1168"/>
        <end position="1244"/>
    </location>
</feature>
<evidence type="ECO:0000256" key="1">
    <source>
        <dbReference type="SAM" id="MobiDB-lite"/>
    </source>
</evidence>
<keyword evidence="3" id="KW-1185">Reference proteome</keyword>
<accession>A0A0S4JPI7</accession>
<reference evidence="3" key="1">
    <citation type="submission" date="2015-09" db="EMBL/GenBank/DDBJ databases">
        <authorList>
            <consortium name="Pathogen Informatics"/>
        </authorList>
    </citation>
    <scope>NUCLEOTIDE SEQUENCE [LARGE SCALE GENOMIC DNA]</scope>
    <source>
        <strain evidence="3">Lake Konstanz</strain>
    </source>
</reference>